<dbReference type="Proteomes" id="UP000244722">
    <property type="component" value="Unassembled WGS sequence"/>
</dbReference>
<proteinExistence type="predicted"/>
<reference evidence="2 3" key="1">
    <citation type="submission" date="2017-04" db="EMBL/GenBank/DDBJ databases">
        <title>Draft genome sequence of Tuber borchii Vittad., a whitish edible truffle.</title>
        <authorList>
            <consortium name="DOE Joint Genome Institute"/>
            <person name="Murat C."/>
            <person name="Kuo A."/>
            <person name="Barry K.W."/>
            <person name="Clum A."/>
            <person name="Dockter R.B."/>
            <person name="Fauchery L."/>
            <person name="Iotti M."/>
            <person name="Kohler A."/>
            <person name="Labutti K."/>
            <person name="Lindquist E.A."/>
            <person name="Lipzen A."/>
            <person name="Ohm R.A."/>
            <person name="Wang M."/>
            <person name="Grigoriev I.V."/>
            <person name="Zambonelli A."/>
            <person name="Martin F.M."/>
        </authorList>
    </citation>
    <scope>NUCLEOTIDE SEQUENCE [LARGE SCALE GENOMIC DNA]</scope>
    <source>
        <strain evidence="2 3">Tbo3840</strain>
    </source>
</reference>
<comment type="caution">
    <text evidence="2">The sequence shown here is derived from an EMBL/GenBank/DDBJ whole genome shotgun (WGS) entry which is preliminary data.</text>
</comment>
<accession>A0A2T6ZRA0</accession>
<organism evidence="2 3">
    <name type="scientific">Tuber borchii</name>
    <name type="common">White truffle</name>
    <dbReference type="NCBI Taxonomy" id="42251"/>
    <lineage>
        <taxon>Eukaryota</taxon>
        <taxon>Fungi</taxon>
        <taxon>Dikarya</taxon>
        <taxon>Ascomycota</taxon>
        <taxon>Pezizomycotina</taxon>
        <taxon>Pezizomycetes</taxon>
        <taxon>Pezizales</taxon>
        <taxon>Tuberaceae</taxon>
        <taxon>Tuber</taxon>
    </lineage>
</organism>
<evidence type="ECO:0000313" key="2">
    <source>
        <dbReference type="EMBL" id="PUU78011.1"/>
    </source>
</evidence>
<evidence type="ECO:0000313" key="3">
    <source>
        <dbReference type="Proteomes" id="UP000244722"/>
    </source>
</evidence>
<feature type="compositionally biased region" description="Polar residues" evidence="1">
    <location>
        <begin position="67"/>
        <end position="76"/>
    </location>
</feature>
<gene>
    <name evidence="2" type="ORF">B9Z19DRAFT_122812</name>
</gene>
<dbReference type="EMBL" id="NESQ01000132">
    <property type="protein sequence ID" value="PUU78011.1"/>
    <property type="molecule type" value="Genomic_DNA"/>
</dbReference>
<evidence type="ECO:0000256" key="1">
    <source>
        <dbReference type="SAM" id="MobiDB-lite"/>
    </source>
</evidence>
<feature type="region of interest" description="Disordered" evidence="1">
    <location>
        <begin position="1"/>
        <end position="76"/>
    </location>
</feature>
<name>A0A2T6ZRA0_TUBBO</name>
<keyword evidence="3" id="KW-1185">Reference proteome</keyword>
<dbReference type="AlphaFoldDB" id="A0A2T6ZRA0"/>
<sequence>MDTSHRVLRERPPKSKKKRRKDSNPDPFTTQNSTAADVIHLRIPEPPKSPTPTARTSRKPKSVNVLPHTQGSGSTLKSATHDEYLLALEDAIDSLILAFDIHSTQHPEPTEEQLHERKLMDTACISLQKITKNLVGEDLEESVRKRDEHYRKMRHYTHASTATTQETISLADRI</sequence>
<feature type="compositionally biased region" description="Basic and acidic residues" evidence="1">
    <location>
        <begin position="1"/>
        <end position="13"/>
    </location>
</feature>
<protein>
    <submittedName>
        <fullName evidence="2">Uncharacterized protein</fullName>
    </submittedName>
</protein>